<sequence>MSRDARAVLTAGVGGALIAGCTMGNVGSNVMPVLLAGFGQRFDLSDTASGVVAAAQLLATAAAALLLSRRAMRAGRVRMARWGLIAAAAGLGGAALADSMAALLVANVVAGAGLGATFAVAAAALAGARDSERAAVVAVFGSAVVIALLLIAVPQANALWGGAAGFAVVAACCAPAWWLVRALPEGGATPLESEARSAPPRWFLAAIALLAVTDQGAWSYAGVLGEDHAGLSAGAVSVVLALAGVAALAGVGASAVAARRVGRAATLLLLLCLAGAAKFLVASCPYAPVYTAATIVWQVCYLGLLVQMLAMVTCADRSGRWAAAAGGALAIGAGVGPAVCGWLLDVSGEPALGVFLAAATAAAAVPLVATARRVEAGVEEAASEAHQPG</sequence>
<evidence type="ECO:0000256" key="4">
    <source>
        <dbReference type="ARBA" id="ARBA00022989"/>
    </source>
</evidence>
<gene>
    <name evidence="7" type="ORF">ACFQLX_15105</name>
</gene>
<feature type="transmembrane region" description="Helical" evidence="6">
    <location>
        <begin position="350"/>
        <end position="369"/>
    </location>
</feature>
<dbReference type="Proteomes" id="UP001596413">
    <property type="component" value="Unassembled WGS sequence"/>
</dbReference>
<feature type="transmembrane region" description="Helical" evidence="6">
    <location>
        <begin position="159"/>
        <end position="180"/>
    </location>
</feature>
<comment type="caution">
    <text evidence="7">The sequence shown here is derived from an EMBL/GenBank/DDBJ whole genome shotgun (WGS) entry which is preliminary data.</text>
</comment>
<dbReference type="InterPro" id="IPR050189">
    <property type="entry name" value="MFS_Efflux_Transporters"/>
</dbReference>
<dbReference type="RefSeq" id="WP_386415236.1">
    <property type="nucleotide sequence ID" value="NZ_JBHSZO010000021.1"/>
</dbReference>
<dbReference type="Pfam" id="PF07690">
    <property type="entry name" value="MFS_1"/>
    <property type="match status" value="1"/>
</dbReference>
<keyword evidence="3 6" id="KW-0812">Transmembrane</keyword>
<dbReference type="SUPFAM" id="SSF103473">
    <property type="entry name" value="MFS general substrate transporter"/>
    <property type="match status" value="1"/>
</dbReference>
<keyword evidence="8" id="KW-1185">Reference proteome</keyword>
<keyword evidence="5 6" id="KW-0472">Membrane</keyword>
<name>A0ABW2GFG1_9ACTN</name>
<dbReference type="InterPro" id="IPR036259">
    <property type="entry name" value="MFS_trans_sf"/>
</dbReference>
<feature type="transmembrane region" description="Helical" evidence="6">
    <location>
        <begin position="233"/>
        <end position="256"/>
    </location>
</feature>
<keyword evidence="2" id="KW-1003">Cell membrane</keyword>
<dbReference type="PROSITE" id="PS51257">
    <property type="entry name" value="PROKAR_LIPOPROTEIN"/>
    <property type="match status" value="1"/>
</dbReference>
<evidence type="ECO:0000313" key="7">
    <source>
        <dbReference type="EMBL" id="MFC7219489.1"/>
    </source>
</evidence>
<dbReference type="EMBL" id="JBHSZO010000021">
    <property type="protein sequence ID" value="MFC7219489.1"/>
    <property type="molecule type" value="Genomic_DNA"/>
</dbReference>
<feature type="transmembrane region" description="Helical" evidence="6">
    <location>
        <begin position="201"/>
        <end position="221"/>
    </location>
</feature>
<dbReference type="InterPro" id="IPR011701">
    <property type="entry name" value="MFS"/>
</dbReference>
<dbReference type="Gene3D" id="1.20.1250.20">
    <property type="entry name" value="MFS general substrate transporter like domains"/>
    <property type="match status" value="2"/>
</dbReference>
<proteinExistence type="predicted"/>
<feature type="transmembrane region" description="Helical" evidence="6">
    <location>
        <begin position="321"/>
        <end position="344"/>
    </location>
</feature>
<evidence type="ECO:0000313" key="8">
    <source>
        <dbReference type="Proteomes" id="UP001596413"/>
    </source>
</evidence>
<protein>
    <submittedName>
        <fullName evidence="7">MFS transporter</fullName>
    </submittedName>
</protein>
<feature type="transmembrane region" description="Helical" evidence="6">
    <location>
        <begin position="103"/>
        <end position="127"/>
    </location>
</feature>
<evidence type="ECO:0000256" key="3">
    <source>
        <dbReference type="ARBA" id="ARBA00022692"/>
    </source>
</evidence>
<feature type="transmembrane region" description="Helical" evidence="6">
    <location>
        <begin position="134"/>
        <end position="153"/>
    </location>
</feature>
<accession>A0ABW2GFG1</accession>
<reference evidence="8" key="1">
    <citation type="journal article" date="2019" name="Int. J. Syst. Evol. Microbiol.">
        <title>The Global Catalogue of Microorganisms (GCM) 10K type strain sequencing project: providing services to taxonomists for standard genome sequencing and annotation.</title>
        <authorList>
            <consortium name="The Broad Institute Genomics Platform"/>
            <consortium name="The Broad Institute Genome Sequencing Center for Infectious Disease"/>
            <person name="Wu L."/>
            <person name="Ma J."/>
        </authorList>
    </citation>
    <scope>NUCLEOTIDE SEQUENCE [LARGE SCALE GENOMIC DNA]</scope>
    <source>
        <strain evidence="8">CGMCC 1.13681</strain>
    </source>
</reference>
<dbReference type="PANTHER" id="PTHR43124">
    <property type="entry name" value="PURINE EFFLUX PUMP PBUE"/>
    <property type="match status" value="1"/>
</dbReference>
<evidence type="ECO:0000256" key="2">
    <source>
        <dbReference type="ARBA" id="ARBA00022475"/>
    </source>
</evidence>
<evidence type="ECO:0000256" key="1">
    <source>
        <dbReference type="ARBA" id="ARBA00004651"/>
    </source>
</evidence>
<keyword evidence="4 6" id="KW-1133">Transmembrane helix</keyword>
<organism evidence="7 8">
    <name type="scientific">Streptomyces polyrhachis</name>
    <dbReference type="NCBI Taxonomy" id="1282885"/>
    <lineage>
        <taxon>Bacteria</taxon>
        <taxon>Bacillati</taxon>
        <taxon>Actinomycetota</taxon>
        <taxon>Actinomycetes</taxon>
        <taxon>Kitasatosporales</taxon>
        <taxon>Streptomycetaceae</taxon>
        <taxon>Streptomyces</taxon>
    </lineage>
</organism>
<feature type="transmembrane region" description="Helical" evidence="6">
    <location>
        <begin position="295"/>
        <end position="314"/>
    </location>
</feature>
<feature type="transmembrane region" description="Helical" evidence="6">
    <location>
        <begin position="79"/>
        <end position="97"/>
    </location>
</feature>
<evidence type="ECO:0000256" key="6">
    <source>
        <dbReference type="SAM" id="Phobius"/>
    </source>
</evidence>
<evidence type="ECO:0000256" key="5">
    <source>
        <dbReference type="ARBA" id="ARBA00023136"/>
    </source>
</evidence>
<feature type="transmembrane region" description="Helical" evidence="6">
    <location>
        <begin position="268"/>
        <end position="289"/>
    </location>
</feature>
<comment type="subcellular location">
    <subcellularLocation>
        <location evidence="1">Cell membrane</location>
        <topology evidence="1">Multi-pass membrane protein</topology>
    </subcellularLocation>
</comment>
<feature type="transmembrane region" description="Helical" evidence="6">
    <location>
        <begin position="48"/>
        <end position="67"/>
    </location>
</feature>
<dbReference type="PANTHER" id="PTHR43124:SF10">
    <property type="entry name" value="PURINE EFFLUX PUMP PBUE"/>
    <property type="match status" value="1"/>
</dbReference>